<comment type="caution">
    <text evidence="3">The sequence shown here is derived from an EMBL/GenBank/DDBJ whole genome shotgun (WGS) entry which is preliminary data.</text>
</comment>
<evidence type="ECO:0000256" key="1">
    <source>
        <dbReference type="SAM" id="MobiDB-lite"/>
    </source>
</evidence>
<sequence length="211" mass="23081">MAFSLRNDTRRPESPDTDSPALSTCSNADIFRRMNTMLGNALDFTGVCTTPNSTKHKPDLLCESDLAAVGSRRMLFPNCTSIPSSQDIPLSRGPSDVTDLGLGLQSLRLSGWDRPWSSQEADSRSPSSQVQTSSSSSYLPHESMSMTADFLEKFPGMARMANRLDSSSFLDSRSSSPEDSETSGFSSGSDHLCDMLVRCMIYCKSCICWID</sequence>
<gene>
    <name evidence="3" type="ORF">XENOCAPTIV_007577</name>
</gene>
<feature type="compositionally biased region" description="Low complexity" evidence="1">
    <location>
        <begin position="168"/>
        <end position="187"/>
    </location>
</feature>
<dbReference type="Pfam" id="PF16368">
    <property type="entry name" value="CEBP1_N"/>
    <property type="match status" value="1"/>
</dbReference>
<protein>
    <recommendedName>
        <fullName evidence="2">Cytoplasmic polyadenylation element-binding protein 1 N-terminal domain-containing protein</fullName>
    </recommendedName>
</protein>
<evidence type="ECO:0000313" key="4">
    <source>
        <dbReference type="Proteomes" id="UP001434883"/>
    </source>
</evidence>
<proteinExistence type="predicted"/>
<dbReference type="Proteomes" id="UP001434883">
    <property type="component" value="Unassembled WGS sequence"/>
</dbReference>
<feature type="region of interest" description="Disordered" evidence="1">
    <location>
        <begin position="115"/>
        <end position="140"/>
    </location>
</feature>
<dbReference type="InterPro" id="IPR032292">
    <property type="entry name" value="CEBP1_N"/>
</dbReference>
<evidence type="ECO:0000259" key="2">
    <source>
        <dbReference type="Pfam" id="PF16368"/>
    </source>
</evidence>
<feature type="domain" description="Cytoplasmic polyadenylation element-binding protein 1 N-terminal" evidence="2">
    <location>
        <begin position="1"/>
        <end position="198"/>
    </location>
</feature>
<name>A0ABV0S8Q9_9TELE</name>
<reference evidence="3 4" key="1">
    <citation type="submission" date="2021-06" db="EMBL/GenBank/DDBJ databases">
        <authorList>
            <person name="Palmer J.M."/>
        </authorList>
    </citation>
    <scope>NUCLEOTIDE SEQUENCE [LARGE SCALE GENOMIC DNA]</scope>
    <source>
        <strain evidence="3 4">XC_2019</strain>
        <tissue evidence="3">Muscle</tissue>
    </source>
</reference>
<organism evidence="3 4">
    <name type="scientific">Xenoophorus captivus</name>
    <dbReference type="NCBI Taxonomy" id="1517983"/>
    <lineage>
        <taxon>Eukaryota</taxon>
        <taxon>Metazoa</taxon>
        <taxon>Chordata</taxon>
        <taxon>Craniata</taxon>
        <taxon>Vertebrata</taxon>
        <taxon>Euteleostomi</taxon>
        <taxon>Actinopterygii</taxon>
        <taxon>Neopterygii</taxon>
        <taxon>Teleostei</taxon>
        <taxon>Neoteleostei</taxon>
        <taxon>Acanthomorphata</taxon>
        <taxon>Ovalentaria</taxon>
        <taxon>Atherinomorphae</taxon>
        <taxon>Cyprinodontiformes</taxon>
        <taxon>Goodeidae</taxon>
        <taxon>Xenoophorus</taxon>
    </lineage>
</organism>
<dbReference type="EMBL" id="JAHRIN010069085">
    <property type="protein sequence ID" value="MEQ2215902.1"/>
    <property type="molecule type" value="Genomic_DNA"/>
</dbReference>
<keyword evidence="4" id="KW-1185">Reference proteome</keyword>
<feature type="region of interest" description="Disordered" evidence="1">
    <location>
        <begin position="168"/>
        <end position="188"/>
    </location>
</feature>
<feature type="compositionally biased region" description="Low complexity" evidence="1">
    <location>
        <begin position="124"/>
        <end position="137"/>
    </location>
</feature>
<accession>A0ABV0S8Q9</accession>
<feature type="region of interest" description="Disordered" evidence="1">
    <location>
        <begin position="1"/>
        <end position="22"/>
    </location>
</feature>
<evidence type="ECO:0000313" key="3">
    <source>
        <dbReference type="EMBL" id="MEQ2215902.1"/>
    </source>
</evidence>